<feature type="region of interest" description="Disordered" evidence="1">
    <location>
        <begin position="27"/>
        <end position="70"/>
    </location>
</feature>
<dbReference type="EMBL" id="BAABME010017638">
    <property type="protein sequence ID" value="GAA0150815.1"/>
    <property type="molecule type" value="Genomic_DNA"/>
</dbReference>
<proteinExistence type="predicted"/>
<gene>
    <name evidence="2" type="ORF">LIER_37184</name>
</gene>
<reference evidence="2 3" key="1">
    <citation type="submission" date="2024-01" db="EMBL/GenBank/DDBJ databases">
        <title>The complete chloroplast genome sequence of Lithospermum erythrorhizon: insights into the phylogenetic relationship among Boraginaceae species and the maternal lineages of purple gromwells.</title>
        <authorList>
            <person name="Okada T."/>
            <person name="Watanabe K."/>
        </authorList>
    </citation>
    <scope>NUCLEOTIDE SEQUENCE [LARGE SCALE GENOMIC DNA]</scope>
</reference>
<evidence type="ECO:0000256" key="1">
    <source>
        <dbReference type="SAM" id="MobiDB-lite"/>
    </source>
</evidence>
<sequence>MSNGGCLHLLSFSRWSHYPVLANLGPERRIGPRASQSGGVRAVAARSSSPSKQPPQGCCSVGSRLEEGPG</sequence>
<evidence type="ECO:0000313" key="2">
    <source>
        <dbReference type="EMBL" id="GAA0150815.1"/>
    </source>
</evidence>
<dbReference type="AlphaFoldDB" id="A0AAV3PKH7"/>
<name>A0AAV3PKH7_LITER</name>
<protein>
    <submittedName>
        <fullName evidence="2">Uncharacterized protein</fullName>
    </submittedName>
</protein>
<accession>A0AAV3PKH7</accession>
<comment type="caution">
    <text evidence="2">The sequence shown here is derived from an EMBL/GenBank/DDBJ whole genome shotgun (WGS) entry which is preliminary data.</text>
</comment>
<organism evidence="2 3">
    <name type="scientific">Lithospermum erythrorhizon</name>
    <name type="common">Purple gromwell</name>
    <name type="synonym">Lithospermum officinale var. erythrorhizon</name>
    <dbReference type="NCBI Taxonomy" id="34254"/>
    <lineage>
        <taxon>Eukaryota</taxon>
        <taxon>Viridiplantae</taxon>
        <taxon>Streptophyta</taxon>
        <taxon>Embryophyta</taxon>
        <taxon>Tracheophyta</taxon>
        <taxon>Spermatophyta</taxon>
        <taxon>Magnoliopsida</taxon>
        <taxon>eudicotyledons</taxon>
        <taxon>Gunneridae</taxon>
        <taxon>Pentapetalae</taxon>
        <taxon>asterids</taxon>
        <taxon>lamiids</taxon>
        <taxon>Boraginales</taxon>
        <taxon>Boraginaceae</taxon>
        <taxon>Boraginoideae</taxon>
        <taxon>Lithospermeae</taxon>
        <taxon>Lithospermum</taxon>
    </lineage>
</organism>
<evidence type="ECO:0000313" key="3">
    <source>
        <dbReference type="Proteomes" id="UP001454036"/>
    </source>
</evidence>
<feature type="compositionally biased region" description="Low complexity" evidence="1">
    <location>
        <begin position="37"/>
        <end position="49"/>
    </location>
</feature>
<keyword evidence="3" id="KW-1185">Reference proteome</keyword>
<dbReference type="Proteomes" id="UP001454036">
    <property type="component" value="Unassembled WGS sequence"/>
</dbReference>